<dbReference type="GO" id="GO:0003677">
    <property type="term" value="F:DNA binding"/>
    <property type="evidence" value="ECO:0007669"/>
    <property type="project" value="InterPro"/>
</dbReference>
<dbReference type="InterPro" id="IPR010992">
    <property type="entry name" value="IHF-like_DNA-bd_dom_sf"/>
</dbReference>
<sequence length="111" mass="12860">MFSVTYTVQGKQEGCMTYDEIVIEVSKKLGLSKELVNKTYKAYWRSVKEHIASLPLKKNLSDEEFMKLQPNVNIPSLGKFCVTLDRYKAMTKAFRNKTKIKEKQDVTCNKD</sequence>
<reference evidence="1" key="1">
    <citation type="journal article" date="2021" name="Proc. Natl. Acad. Sci. U.S.A.">
        <title>A Catalog of Tens of Thousands of Viruses from Human Metagenomes Reveals Hidden Associations with Chronic Diseases.</title>
        <authorList>
            <person name="Tisza M.J."/>
            <person name="Buck C.B."/>
        </authorList>
    </citation>
    <scope>NUCLEOTIDE SEQUENCE</scope>
    <source>
        <strain evidence="1">CtWDt29</strain>
    </source>
</reference>
<evidence type="ECO:0000313" key="1">
    <source>
        <dbReference type="EMBL" id="DAD98385.1"/>
    </source>
</evidence>
<dbReference type="Gene3D" id="4.10.520.10">
    <property type="entry name" value="IHF-like DNA-binding proteins"/>
    <property type="match status" value="1"/>
</dbReference>
<proteinExistence type="predicted"/>
<accession>A0A8S5NUI5</accession>
<dbReference type="EMBL" id="BK015261">
    <property type="protein sequence ID" value="DAD98385.1"/>
    <property type="molecule type" value="Genomic_DNA"/>
</dbReference>
<protein>
    <submittedName>
        <fullName evidence="1">HIG HU domain fused to wHTH, Ig, or Glycine-rich motif</fullName>
    </submittedName>
</protein>
<organism evidence="1">
    <name type="scientific">CrAss-like virus sp. ctWDt29</name>
    <dbReference type="NCBI Taxonomy" id="2825836"/>
    <lineage>
        <taxon>Viruses</taxon>
        <taxon>Duplodnaviria</taxon>
        <taxon>Heunggongvirae</taxon>
        <taxon>Uroviricota</taxon>
        <taxon>Caudoviricetes</taxon>
        <taxon>Crassvirales</taxon>
    </lineage>
</organism>
<name>A0A8S5NUI5_9CAUD</name>